<protein>
    <recommendedName>
        <fullName evidence="8">Peptidase M3A/M3B catalytic domain-containing protein</fullName>
    </recommendedName>
</protein>
<keyword evidence="4 7" id="KW-0378">Hydrolase</keyword>
<dbReference type="EMBL" id="BAAFGZ010000225">
    <property type="protein sequence ID" value="GAB0136839.1"/>
    <property type="molecule type" value="Genomic_DNA"/>
</dbReference>
<dbReference type="InterPro" id="IPR024080">
    <property type="entry name" value="Neurolysin/TOP_N"/>
</dbReference>
<evidence type="ECO:0000256" key="3">
    <source>
        <dbReference type="ARBA" id="ARBA00022723"/>
    </source>
</evidence>
<evidence type="ECO:0000256" key="4">
    <source>
        <dbReference type="ARBA" id="ARBA00022801"/>
    </source>
</evidence>
<gene>
    <name evidence="9" type="primary">g5127</name>
    <name evidence="9" type="ORF">EsDP_00005127</name>
</gene>
<accession>A0ABQ0CTQ8</accession>
<evidence type="ECO:0000313" key="9">
    <source>
        <dbReference type="EMBL" id="GAB0136839.1"/>
    </source>
</evidence>
<evidence type="ECO:0000256" key="6">
    <source>
        <dbReference type="ARBA" id="ARBA00023049"/>
    </source>
</evidence>
<evidence type="ECO:0000313" key="10">
    <source>
        <dbReference type="Proteomes" id="UP001562357"/>
    </source>
</evidence>
<sequence>MAGAQYKNPPQAPPLFTHTPESILEVVNSNNALTKAVLDKVVAEIKPESATFANVLDPGLLSDNSLAVSNHVTMFYQYVSASKELREASTKAQEVADDFYIELKMREDVFKLVDAAYNTREAQDLQDEQLHLIDKERQKYIRNGLLLPAGPRRDRFKEVQKRLSQLCIQSQKNLNDEMGGVWFAPEELEGVPSDELDISQLEKGTGENKGKVKVTFKYTHLFPIVKYAVREETRRTYNCAEAIKMVNNVPLFREIIALRDEAARLIGYPDHASLIISRKMAKSPSRVNEFLGDLRKRLAPGGVKENAHLLEYKKKDCEARGVPFDGNLNLWDFSFYSRIMKETEYSIDENEVSQYFPVDSTYQGMIKIFEQIFGFVFVELSREDRIRLSPTGKSEDIAWHEDVIIYSVWDDESAGGGFAGYLYLDLHPRDNKYGHNANFNIEPSYIKQDGTRNYPATALVCNFSKPNGTRPGLLKHHEVVTLFHELGHGIHDLASRTRYSYFHGTSVARDFVEAPSQMLENWCWTPSVLKFLSRKWDTNDKIPDDMIEKLIKTKNFNSASANLRQLFFGIFDMTIHTPKSHEEAENMPIAKIWSELRREITGLKGAEELGEETDCDHRYAGIGHFVNGYDAGYYGYLYSQVFSLDMFHSFFKKDPMDPKEGRRYRELVLQRGGSQEELQTLKDFLGRHPSTEAFYEELGVGQGTE</sequence>
<comment type="cofactor">
    <cofactor evidence="7">
        <name>Zn(2+)</name>
        <dbReference type="ChEBI" id="CHEBI:29105"/>
    </cofactor>
    <text evidence="7">Binds 1 zinc ion.</text>
</comment>
<proteinExistence type="inferred from homology"/>
<name>A0ABQ0CTQ8_9HYPO</name>
<dbReference type="Gene3D" id="1.20.1050.40">
    <property type="entry name" value="Endopeptidase. Chain P, domain 1"/>
    <property type="match status" value="1"/>
</dbReference>
<reference evidence="10" key="1">
    <citation type="submission" date="2024-06" db="EMBL/GenBank/DDBJ databases">
        <title>Draft Genome Sequences of Epichloe bromicola Strains Isolated from Elymus ciliaris.</title>
        <authorList>
            <consortium name="Epichloe bromicola genome sequencing consortium"/>
            <person name="Miura A."/>
            <person name="Imano S."/>
            <person name="Ashida A."/>
            <person name="Sato I."/>
            <person name="Chiba S."/>
            <person name="Tanaka A."/>
            <person name="Camagna M."/>
            <person name="Takemoto D."/>
        </authorList>
    </citation>
    <scope>NUCLEOTIDE SEQUENCE [LARGE SCALE GENOMIC DNA]</scope>
    <source>
        <strain evidence="10">DP</strain>
    </source>
</reference>
<dbReference type="CDD" id="cd06455">
    <property type="entry name" value="M3A_TOP"/>
    <property type="match status" value="1"/>
</dbReference>
<evidence type="ECO:0000256" key="5">
    <source>
        <dbReference type="ARBA" id="ARBA00022833"/>
    </source>
</evidence>
<dbReference type="Pfam" id="PF01432">
    <property type="entry name" value="Peptidase_M3"/>
    <property type="match status" value="1"/>
</dbReference>
<comment type="similarity">
    <text evidence="1 7">Belongs to the peptidase M3 family.</text>
</comment>
<keyword evidence="5 7" id="KW-0862">Zinc</keyword>
<dbReference type="InterPro" id="IPR024077">
    <property type="entry name" value="Neurolysin/TOP_dom2"/>
</dbReference>
<dbReference type="Gene3D" id="3.40.390.10">
    <property type="entry name" value="Collagenase (Catalytic Domain)"/>
    <property type="match status" value="1"/>
</dbReference>
<dbReference type="Gene3D" id="1.10.1370.10">
    <property type="entry name" value="Neurolysin, domain 3"/>
    <property type="match status" value="1"/>
</dbReference>
<dbReference type="InterPro" id="IPR001567">
    <property type="entry name" value="Pept_M3A_M3B_dom"/>
</dbReference>
<dbReference type="PANTHER" id="PTHR11804">
    <property type="entry name" value="PROTEASE M3 THIMET OLIGOPEPTIDASE-RELATED"/>
    <property type="match status" value="1"/>
</dbReference>
<evidence type="ECO:0000256" key="2">
    <source>
        <dbReference type="ARBA" id="ARBA00022670"/>
    </source>
</evidence>
<dbReference type="SUPFAM" id="SSF55486">
    <property type="entry name" value="Metalloproteases ('zincins'), catalytic domain"/>
    <property type="match status" value="1"/>
</dbReference>
<feature type="domain" description="Peptidase M3A/M3B catalytic" evidence="8">
    <location>
        <begin position="229"/>
        <end position="699"/>
    </location>
</feature>
<keyword evidence="2 7" id="KW-0645">Protease</keyword>
<organism evidence="9 10">
    <name type="scientific">Epichloe bromicola</name>
    <dbReference type="NCBI Taxonomy" id="79588"/>
    <lineage>
        <taxon>Eukaryota</taxon>
        <taxon>Fungi</taxon>
        <taxon>Dikarya</taxon>
        <taxon>Ascomycota</taxon>
        <taxon>Pezizomycotina</taxon>
        <taxon>Sordariomycetes</taxon>
        <taxon>Hypocreomycetidae</taxon>
        <taxon>Hypocreales</taxon>
        <taxon>Clavicipitaceae</taxon>
        <taxon>Epichloe</taxon>
    </lineage>
</organism>
<evidence type="ECO:0000256" key="7">
    <source>
        <dbReference type="RuleBase" id="RU003435"/>
    </source>
</evidence>
<dbReference type="InterPro" id="IPR024079">
    <property type="entry name" value="MetalloPept_cat_dom_sf"/>
</dbReference>
<evidence type="ECO:0000256" key="1">
    <source>
        <dbReference type="ARBA" id="ARBA00006040"/>
    </source>
</evidence>
<dbReference type="InterPro" id="IPR045090">
    <property type="entry name" value="Pept_M3A_M3B"/>
</dbReference>
<keyword evidence="6 7" id="KW-0482">Metalloprotease</keyword>
<dbReference type="PANTHER" id="PTHR11804:SF84">
    <property type="entry name" value="SACCHAROLYSIN"/>
    <property type="match status" value="1"/>
</dbReference>
<dbReference type="Proteomes" id="UP001562357">
    <property type="component" value="Unassembled WGS sequence"/>
</dbReference>
<evidence type="ECO:0000259" key="8">
    <source>
        <dbReference type="Pfam" id="PF01432"/>
    </source>
</evidence>
<comment type="caution">
    <text evidence="9">The sequence shown here is derived from an EMBL/GenBank/DDBJ whole genome shotgun (WGS) entry which is preliminary data.</text>
</comment>
<keyword evidence="10" id="KW-1185">Reference proteome</keyword>
<keyword evidence="3 7" id="KW-0479">Metal-binding</keyword>